<comment type="catalytic activity">
    <reaction evidence="12">
        <text>a 5'-end triphospho-ribonucleoside in mRNA + H2O = a 5'-end diphospho-ribonucleoside in mRNA + phosphate + H(+)</text>
        <dbReference type="Rhea" id="RHEA:67004"/>
        <dbReference type="Rhea" id="RHEA-COMP:17164"/>
        <dbReference type="Rhea" id="RHEA-COMP:17165"/>
        <dbReference type="ChEBI" id="CHEBI:15377"/>
        <dbReference type="ChEBI" id="CHEBI:15378"/>
        <dbReference type="ChEBI" id="CHEBI:43474"/>
        <dbReference type="ChEBI" id="CHEBI:167616"/>
        <dbReference type="ChEBI" id="CHEBI:167618"/>
        <dbReference type="EC" id="3.6.1.74"/>
    </reaction>
</comment>
<dbReference type="InterPro" id="IPR020422">
    <property type="entry name" value="TYR_PHOSPHATASE_DUAL_dom"/>
</dbReference>
<evidence type="ECO:0000256" key="11">
    <source>
        <dbReference type="ARBA" id="ARBA00044624"/>
    </source>
</evidence>
<dbReference type="Gene3D" id="2.40.50.140">
    <property type="entry name" value="Nucleic acid-binding proteins"/>
    <property type="match status" value="1"/>
</dbReference>
<dbReference type="GO" id="GO:0005525">
    <property type="term" value="F:GTP binding"/>
    <property type="evidence" value="ECO:0007669"/>
    <property type="project" value="UniProtKB-UniRule"/>
</dbReference>
<evidence type="ECO:0000259" key="16">
    <source>
        <dbReference type="PROSITE" id="PS50054"/>
    </source>
</evidence>
<feature type="binding site" evidence="15">
    <location>
        <begin position="443"/>
        <end position="445"/>
    </location>
    <ligand>
        <name>GTP</name>
        <dbReference type="ChEBI" id="CHEBI:37565"/>
    </ligand>
</feature>
<keyword evidence="10 12" id="KW-0539">Nucleus</keyword>
<dbReference type="GO" id="GO:0004484">
    <property type="term" value="F:mRNA guanylyltransferase activity"/>
    <property type="evidence" value="ECO:0007669"/>
    <property type="project" value="UniProtKB-UniRule"/>
</dbReference>
<evidence type="ECO:0000256" key="15">
    <source>
        <dbReference type="PIRSR" id="PIRSR036958-3"/>
    </source>
</evidence>
<reference evidence="18" key="1">
    <citation type="submission" date="2018-09" db="EMBL/GenBank/DDBJ databases">
        <title>Identification of saliva proteins of spider mite Tetranychus evansi by transcriptome and LC-MS/MS approach.</title>
        <authorList>
            <person name="Huang H.-J."/>
            <person name="Cui J.-R."/>
            <person name="Hong X.-Y."/>
        </authorList>
    </citation>
    <scope>NUCLEOTIDE SEQUENCE</scope>
</reference>
<comment type="catalytic activity">
    <reaction evidence="11">
        <text>a 5'-end diphospho-ribonucleoside in mRNA + GTP + H(+) = a 5'-end (5'-triphosphoguanosine)-ribonucleoside in mRNA + diphosphate</text>
        <dbReference type="Rhea" id="RHEA:67012"/>
        <dbReference type="Rhea" id="RHEA-COMP:17165"/>
        <dbReference type="Rhea" id="RHEA-COMP:17166"/>
        <dbReference type="ChEBI" id="CHEBI:15378"/>
        <dbReference type="ChEBI" id="CHEBI:33019"/>
        <dbReference type="ChEBI" id="CHEBI:37565"/>
        <dbReference type="ChEBI" id="CHEBI:167616"/>
        <dbReference type="ChEBI" id="CHEBI:167617"/>
        <dbReference type="EC" id="2.7.7.50"/>
    </reaction>
    <physiologicalReaction direction="left-to-right" evidence="11">
        <dbReference type="Rhea" id="RHEA:67013"/>
    </physiologicalReaction>
</comment>
<comment type="subcellular location">
    <subcellularLocation>
        <location evidence="1 12">Nucleus</location>
    </subcellularLocation>
</comment>
<evidence type="ECO:0000256" key="6">
    <source>
        <dbReference type="ARBA" id="ARBA00022801"/>
    </source>
</evidence>
<dbReference type="Gene3D" id="3.90.190.10">
    <property type="entry name" value="Protein tyrosine phosphatase superfamily"/>
    <property type="match status" value="1"/>
</dbReference>
<feature type="active site" description="Phosphocysteine intermediate" evidence="13">
    <location>
        <position position="127"/>
    </location>
</feature>
<dbReference type="AlphaFoldDB" id="A0A3G5AR39"/>
<dbReference type="SMART" id="SM00195">
    <property type="entry name" value="DSPc"/>
    <property type="match status" value="1"/>
</dbReference>
<dbReference type="PROSITE" id="PS50054">
    <property type="entry name" value="TYR_PHOSPHATASE_DUAL"/>
    <property type="match status" value="1"/>
</dbReference>
<dbReference type="FunFam" id="3.30.470.30:FF:000040">
    <property type="entry name" value="mRNA-capping enzyme"/>
    <property type="match status" value="1"/>
</dbReference>
<dbReference type="SUPFAM" id="SSF52799">
    <property type="entry name" value="(Phosphotyrosine protein) phosphatases II"/>
    <property type="match status" value="1"/>
</dbReference>
<evidence type="ECO:0000256" key="3">
    <source>
        <dbReference type="ARBA" id="ARBA00022679"/>
    </source>
</evidence>
<dbReference type="SUPFAM" id="SSF50249">
    <property type="entry name" value="Nucleic acid-binding proteins"/>
    <property type="match status" value="1"/>
</dbReference>
<keyword evidence="3 12" id="KW-0808">Transferase</keyword>
<dbReference type="PROSITE" id="PS00383">
    <property type="entry name" value="TYR_PHOSPHATASE_1"/>
    <property type="match status" value="1"/>
</dbReference>
<evidence type="ECO:0000256" key="5">
    <source>
        <dbReference type="ARBA" id="ARBA00022741"/>
    </source>
</evidence>
<accession>A0A3G5AR39</accession>
<dbReference type="Pfam" id="PF03919">
    <property type="entry name" value="mRNA_cap_C"/>
    <property type="match status" value="1"/>
</dbReference>
<evidence type="ECO:0000256" key="7">
    <source>
        <dbReference type="ARBA" id="ARBA00022912"/>
    </source>
</evidence>
<keyword evidence="5 12" id="KW-0547">Nucleotide-binding</keyword>
<evidence type="ECO:0000256" key="1">
    <source>
        <dbReference type="ARBA" id="ARBA00004123"/>
    </source>
</evidence>
<comment type="function">
    <text evidence="12">Bifunctional mRNA-capping enzyme exhibiting RNA 5'-triphosphate monophosphatase activity in the N-terminal part and mRNA guanylyltransferase activity in the C-terminal part. Catalyzes the first two steps of cap formation: by removing the gamma-phosphate from the 5'-triphosphate end of nascent mRNA to yield a diphosphate end, and by transferring the GMP moiety of GTP to the 5'-diphosphate terminus of RNA via a covalent enzyme-GMP reaction intermediate.</text>
</comment>
<dbReference type="PIRSF" id="PIRSF036958">
    <property type="entry name" value="mRNA_capping_HCE"/>
    <property type="match status" value="1"/>
</dbReference>
<sequence>MSERYVLPPRWLKCPRRSDLIADKFVAIKTPLDKNYSDLMNPGQFWTPDMALRSFKTDNVDIGLWIDLTNTSRFYDKEIVEKKNVKYVKIQCRGHGECPSPDQTKTFVNICDNFFSSQPLKKILVHCTHGFNRTGFLICAYLIERQDWSVEACLNEFSNHRKPGIYKPDYIKVLFERYGEVSETIDAPPLPDWCFDEEDADDDIVSKSKSEIPQRNATFMEGISGVIPADQRTCSEVQRKCQKFCEWHNSNFPGSQPVSLDFKNINLLKQKVYFVSWKADGTRYMMLIDGKDRIYFIDRNNAVFQVNGICFPKRKDLNGHLANTLLDGEMIIDEHQGQKTPRYLIYDIIRFDSQEVGKTNFGTRLECIKKEIIQPREEAKRAGIIDRASEPFGIRQKEFWPISYTKALFGASFTQQLSHEIDGLIFQPRDDPYRPGQCPESLKWKPETHNSIDFKAKIVVVDKVGQLKERYVNLYVGRCHDPFSQMRYTKSMKDLNGKIIECTWDYNKKTWNFMRERTDKSFPNSLKTANAVMESILHPISRDTLLNFIEDIQRHQKQQDSHNQESAQKRSYGIESMINHFKRSKFF</sequence>
<keyword evidence="7" id="KW-0904">Protein phosphatase</keyword>
<evidence type="ECO:0000256" key="9">
    <source>
        <dbReference type="ARBA" id="ARBA00023134"/>
    </source>
</evidence>
<evidence type="ECO:0000256" key="8">
    <source>
        <dbReference type="ARBA" id="ARBA00023042"/>
    </source>
</evidence>
<dbReference type="EC" id="3.6.1.74" evidence="12"/>
<dbReference type="Pfam" id="PF01331">
    <property type="entry name" value="mRNA_cap_enzyme"/>
    <property type="match status" value="1"/>
</dbReference>
<feature type="binding site" evidence="15">
    <location>
        <position position="283"/>
    </location>
    <ligand>
        <name>GTP</name>
        <dbReference type="ChEBI" id="CHEBI:37565"/>
    </ligand>
</feature>
<dbReference type="EMBL" id="MH979812">
    <property type="protein sequence ID" value="AYV89267.1"/>
    <property type="molecule type" value="mRNA"/>
</dbReference>
<dbReference type="PANTHER" id="PTHR10367">
    <property type="entry name" value="MRNA-CAPPING ENZYME"/>
    <property type="match status" value="1"/>
</dbReference>
<evidence type="ECO:0000256" key="12">
    <source>
        <dbReference type="PIRNR" id="PIRNR036958"/>
    </source>
</evidence>
<keyword evidence="8 12" id="KW-0506">mRNA capping</keyword>
<dbReference type="InterPro" id="IPR000340">
    <property type="entry name" value="Dual-sp_phosphatase_cat-dom"/>
</dbReference>
<evidence type="ECO:0000256" key="13">
    <source>
        <dbReference type="PIRSR" id="PIRSR036958-1"/>
    </source>
</evidence>
<dbReference type="Gene3D" id="3.30.470.30">
    <property type="entry name" value="DNA ligase/mRNA capping enzyme"/>
    <property type="match status" value="1"/>
</dbReference>
<evidence type="ECO:0000256" key="2">
    <source>
        <dbReference type="ARBA" id="ARBA00022664"/>
    </source>
</evidence>
<dbReference type="PROSITE" id="PS50056">
    <property type="entry name" value="TYR_PHOSPHATASE_2"/>
    <property type="match status" value="1"/>
</dbReference>
<evidence type="ECO:0000259" key="17">
    <source>
        <dbReference type="PROSITE" id="PS50056"/>
    </source>
</evidence>
<dbReference type="GO" id="GO:0005524">
    <property type="term" value="F:ATP binding"/>
    <property type="evidence" value="ECO:0007669"/>
    <property type="project" value="InterPro"/>
</dbReference>
<dbReference type="InterPro" id="IPR000387">
    <property type="entry name" value="Tyr_Pase_dom"/>
</dbReference>
<feature type="domain" description="Tyrosine specific protein phosphatases" evidence="17">
    <location>
        <begin position="105"/>
        <end position="172"/>
    </location>
</feature>
<dbReference type="GO" id="GO:0005634">
    <property type="term" value="C:nucleus"/>
    <property type="evidence" value="ECO:0007669"/>
    <property type="project" value="UniProtKB-SubCell"/>
</dbReference>
<evidence type="ECO:0000256" key="10">
    <source>
        <dbReference type="ARBA" id="ARBA00023242"/>
    </source>
</evidence>
<dbReference type="InterPro" id="IPR017074">
    <property type="entry name" value="mRNA_cap_enz_bifunc"/>
</dbReference>
<dbReference type="Pfam" id="PF00782">
    <property type="entry name" value="DSPc"/>
    <property type="match status" value="1"/>
</dbReference>
<evidence type="ECO:0000256" key="4">
    <source>
        <dbReference type="ARBA" id="ARBA00022695"/>
    </source>
</evidence>
<protein>
    <recommendedName>
        <fullName evidence="12">mRNA-capping enzyme</fullName>
    </recommendedName>
    <domain>
        <recommendedName>
            <fullName evidence="12">mRNA 5'-triphosphate monophosphatase</fullName>
            <ecNumber evidence="12">3.6.1.74</ecNumber>
        </recommendedName>
        <alternativeName>
            <fullName evidence="12">mRNA 5'-phosphatase</fullName>
        </alternativeName>
    </domain>
    <domain>
        <recommendedName>
            <fullName evidence="12">mRNA guanylyltransferase</fullName>
            <ecNumber evidence="12">2.7.7.50</ecNumber>
        </recommendedName>
        <alternativeName>
            <fullName evidence="12">GTP--RNA guanylyltransferase</fullName>
            <shortName evidence="12">GTase</shortName>
        </alternativeName>
    </domain>
</protein>
<feature type="binding site" evidence="15">
    <location>
        <position position="299"/>
    </location>
    <ligand>
        <name>GTP</name>
        <dbReference type="ChEBI" id="CHEBI:37565"/>
    </ligand>
</feature>
<dbReference type="GO" id="GO:0006370">
    <property type="term" value="P:7-methylguanosine mRNA capping"/>
    <property type="evidence" value="ECO:0007669"/>
    <property type="project" value="UniProtKB-UniRule"/>
</dbReference>
<keyword evidence="9 12" id="KW-0342">GTP-binding</keyword>
<comment type="similarity">
    <text evidence="12">In the N-terminal section; belongs to the non-receptor class of the protein-tyrosine phosphatase family.</text>
</comment>
<keyword evidence="6 12" id="KW-0378">Hydrolase</keyword>
<dbReference type="InterPro" id="IPR051029">
    <property type="entry name" value="mRNA_Capping_Enz/RNA_Phosphat"/>
</dbReference>
<dbReference type="InterPro" id="IPR012340">
    <property type="entry name" value="NA-bd_OB-fold"/>
</dbReference>
<dbReference type="GO" id="GO:0004651">
    <property type="term" value="F:polynucleotide 5'-phosphatase activity"/>
    <property type="evidence" value="ECO:0007669"/>
    <property type="project" value="UniProtKB-UniRule"/>
</dbReference>
<comment type="similarity">
    <text evidence="12">In the C-terminal section; belongs to the eukaryotic GTase family.</text>
</comment>
<name>A0A3G5AR39_9ACAR</name>
<dbReference type="SUPFAM" id="SSF56091">
    <property type="entry name" value="DNA ligase/mRNA capping enzyme, catalytic domain"/>
    <property type="match status" value="1"/>
</dbReference>
<evidence type="ECO:0000313" key="18">
    <source>
        <dbReference type="EMBL" id="AYV89267.1"/>
    </source>
</evidence>
<dbReference type="InterPro" id="IPR001339">
    <property type="entry name" value="mRNA_cap_enzyme_adenylation"/>
</dbReference>
<dbReference type="FunFam" id="2.40.50.140:FF:000291">
    <property type="entry name" value="mRNA-capping enzyme"/>
    <property type="match status" value="1"/>
</dbReference>
<dbReference type="Gene3D" id="3.30.1490.430">
    <property type="match status" value="1"/>
</dbReference>
<feature type="active site" description="N6-GMP-lysine intermediate" evidence="14">
    <location>
        <position position="278"/>
    </location>
</feature>
<feature type="domain" description="Tyrosine-protein phosphatase" evidence="16">
    <location>
        <begin position="35"/>
        <end position="184"/>
    </location>
</feature>
<proteinExistence type="evidence at transcript level"/>
<dbReference type="InterPro" id="IPR013846">
    <property type="entry name" value="mRNA_cap_enzyme_C"/>
</dbReference>
<dbReference type="CDD" id="cd07895">
    <property type="entry name" value="Adenylation_mRNA_capping"/>
    <property type="match status" value="1"/>
</dbReference>
<keyword evidence="2 12" id="KW-0507">mRNA processing</keyword>
<dbReference type="GO" id="GO:0004721">
    <property type="term" value="F:phosphoprotein phosphatase activity"/>
    <property type="evidence" value="ECO:0007669"/>
    <property type="project" value="UniProtKB-UniRule"/>
</dbReference>
<dbReference type="InterPro" id="IPR029021">
    <property type="entry name" value="Prot-tyrosine_phosphatase-like"/>
</dbReference>
<dbReference type="EC" id="2.7.7.50" evidence="12"/>
<dbReference type="PANTHER" id="PTHR10367:SF17">
    <property type="entry name" value="MRNA-CAPPING ENZYME"/>
    <property type="match status" value="1"/>
</dbReference>
<organism evidence="18">
    <name type="scientific">Tetranychus evansi</name>
    <name type="common">red spider mite</name>
    <dbReference type="NCBI Taxonomy" id="178897"/>
    <lineage>
        <taxon>Eukaryota</taxon>
        <taxon>Metazoa</taxon>
        <taxon>Ecdysozoa</taxon>
        <taxon>Arthropoda</taxon>
        <taxon>Chelicerata</taxon>
        <taxon>Arachnida</taxon>
        <taxon>Acari</taxon>
        <taxon>Acariformes</taxon>
        <taxon>Trombidiformes</taxon>
        <taxon>Prostigmata</taxon>
        <taxon>Eleutherengona</taxon>
        <taxon>Raphignathae</taxon>
        <taxon>Tetranychoidea</taxon>
        <taxon>Tetranychidae</taxon>
        <taxon>Tetranychus</taxon>
    </lineage>
</organism>
<evidence type="ECO:0000256" key="14">
    <source>
        <dbReference type="PIRSR" id="PIRSR036958-2"/>
    </source>
</evidence>
<keyword evidence="4 12" id="KW-0548">Nucleotidyltransferase</keyword>
<feature type="binding site" evidence="15">
    <location>
        <begin position="515"/>
        <end position="520"/>
    </location>
    <ligand>
        <name>GTP</name>
        <dbReference type="ChEBI" id="CHEBI:37565"/>
    </ligand>
</feature>
<feature type="binding site" evidence="15">
    <location>
        <begin position="327"/>
        <end position="329"/>
    </location>
    <ligand>
        <name>GTP</name>
        <dbReference type="ChEBI" id="CHEBI:37565"/>
    </ligand>
</feature>
<dbReference type="GO" id="GO:0140818">
    <property type="term" value="F:mRNA 5'-triphosphate monophosphatase activity"/>
    <property type="evidence" value="ECO:0007669"/>
    <property type="project" value="UniProtKB-EC"/>
</dbReference>
<dbReference type="InterPro" id="IPR016130">
    <property type="entry name" value="Tyr_Pase_AS"/>
</dbReference>